<dbReference type="EMBL" id="KQ085932">
    <property type="protein sequence ID" value="KLO15270.1"/>
    <property type="molecule type" value="Genomic_DNA"/>
</dbReference>
<accession>A0A0H2RTD0</accession>
<reference evidence="1 2" key="1">
    <citation type="submission" date="2015-04" db="EMBL/GenBank/DDBJ databases">
        <title>Complete genome sequence of Schizopora paradoxa KUC8140, a cosmopolitan wood degrader in East Asia.</title>
        <authorList>
            <consortium name="DOE Joint Genome Institute"/>
            <person name="Min B."/>
            <person name="Park H."/>
            <person name="Jang Y."/>
            <person name="Kim J.-J."/>
            <person name="Kim K.H."/>
            <person name="Pangilinan J."/>
            <person name="Lipzen A."/>
            <person name="Riley R."/>
            <person name="Grigoriev I.V."/>
            <person name="Spatafora J.W."/>
            <person name="Choi I.-G."/>
        </authorList>
    </citation>
    <scope>NUCLEOTIDE SEQUENCE [LARGE SCALE GENOMIC DNA]</scope>
    <source>
        <strain evidence="1 2">KUC8140</strain>
    </source>
</reference>
<keyword evidence="2" id="KW-1185">Reference proteome</keyword>
<sequence>MPSFPASIYYGIVKELPSPPVGDLLNVASASRRPLLSHFDRGFPSALSFTSRFTVSSAGRRDSHPRGTALRTRREDISLAFLVFTPPNIYDKLSLTSLAPARIAPAKSYNLFPGLEELVDHALLACEIYTRPDLSDDSKGYYVDLAVYSQLARALQSIDRVWGSAVRHLAQQPDLRMPGWGLHDRPAEVWPALVFEIFAVRFRVPLQRLA</sequence>
<protein>
    <submittedName>
        <fullName evidence="1">Uncharacterized protein</fullName>
    </submittedName>
</protein>
<name>A0A0H2RTD0_9AGAM</name>
<organism evidence="1 2">
    <name type="scientific">Schizopora paradoxa</name>
    <dbReference type="NCBI Taxonomy" id="27342"/>
    <lineage>
        <taxon>Eukaryota</taxon>
        <taxon>Fungi</taxon>
        <taxon>Dikarya</taxon>
        <taxon>Basidiomycota</taxon>
        <taxon>Agaricomycotina</taxon>
        <taxon>Agaricomycetes</taxon>
        <taxon>Hymenochaetales</taxon>
        <taxon>Schizoporaceae</taxon>
        <taxon>Schizopora</taxon>
    </lineage>
</organism>
<dbReference type="Proteomes" id="UP000053477">
    <property type="component" value="Unassembled WGS sequence"/>
</dbReference>
<dbReference type="InParanoid" id="A0A0H2RTD0"/>
<gene>
    <name evidence="1" type="ORF">SCHPADRAFT_273434</name>
</gene>
<dbReference type="AlphaFoldDB" id="A0A0H2RTD0"/>
<proteinExistence type="predicted"/>
<evidence type="ECO:0000313" key="2">
    <source>
        <dbReference type="Proteomes" id="UP000053477"/>
    </source>
</evidence>
<evidence type="ECO:0000313" key="1">
    <source>
        <dbReference type="EMBL" id="KLO15270.1"/>
    </source>
</evidence>